<organism evidence="1 2">
    <name type="scientific">Agarivorans gilvus</name>
    <dbReference type="NCBI Taxonomy" id="680279"/>
    <lineage>
        <taxon>Bacteria</taxon>
        <taxon>Pseudomonadati</taxon>
        <taxon>Pseudomonadota</taxon>
        <taxon>Gammaproteobacteria</taxon>
        <taxon>Alteromonadales</taxon>
        <taxon>Alteromonadaceae</taxon>
        <taxon>Agarivorans</taxon>
    </lineage>
</organism>
<protein>
    <submittedName>
        <fullName evidence="1">Uncharacterized protein</fullName>
    </submittedName>
</protein>
<proteinExistence type="predicted"/>
<gene>
    <name evidence="1" type="ORF">GCM10007414_38260</name>
</gene>
<name>A0ABQ1I7M3_9ALTE</name>
<comment type="caution">
    <text evidence="1">The sequence shown here is derived from an EMBL/GenBank/DDBJ whole genome shotgun (WGS) entry which is preliminary data.</text>
</comment>
<sequence>MQHQGLNKLKLEVSGKHSWKDKQSLYTPISKRLKPMEVGRQGMGGIAAICALYSRRQKAQFKLTTQAKPFW</sequence>
<evidence type="ECO:0000313" key="1">
    <source>
        <dbReference type="EMBL" id="GGB21235.1"/>
    </source>
</evidence>
<accession>A0ABQ1I7M3</accession>
<dbReference type="Proteomes" id="UP000651977">
    <property type="component" value="Unassembled WGS sequence"/>
</dbReference>
<reference evidence="2" key="1">
    <citation type="journal article" date="2019" name="Int. J. Syst. Evol. Microbiol.">
        <title>The Global Catalogue of Microorganisms (GCM) 10K type strain sequencing project: providing services to taxonomists for standard genome sequencing and annotation.</title>
        <authorList>
            <consortium name="The Broad Institute Genomics Platform"/>
            <consortium name="The Broad Institute Genome Sequencing Center for Infectious Disease"/>
            <person name="Wu L."/>
            <person name="Ma J."/>
        </authorList>
    </citation>
    <scope>NUCLEOTIDE SEQUENCE [LARGE SCALE GENOMIC DNA]</scope>
    <source>
        <strain evidence="2">CGMCC 1.10131</strain>
    </source>
</reference>
<evidence type="ECO:0000313" key="2">
    <source>
        <dbReference type="Proteomes" id="UP000651977"/>
    </source>
</evidence>
<keyword evidence="2" id="KW-1185">Reference proteome</keyword>
<dbReference type="EMBL" id="BMDY01000040">
    <property type="protein sequence ID" value="GGB21235.1"/>
    <property type="molecule type" value="Genomic_DNA"/>
</dbReference>